<dbReference type="SUPFAM" id="SSF50044">
    <property type="entry name" value="SH3-domain"/>
    <property type="match status" value="1"/>
</dbReference>
<feature type="region of interest" description="Disordered" evidence="4">
    <location>
        <begin position="131"/>
        <end position="227"/>
    </location>
</feature>
<comment type="caution">
    <text evidence="7">The sequence shown here is derived from an EMBL/GenBank/DDBJ whole genome shotgun (WGS) entry which is preliminary data.</text>
</comment>
<dbReference type="AlphaFoldDB" id="A0AA47P9L7"/>
<dbReference type="Proteomes" id="UP001174136">
    <property type="component" value="Unassembled WGS sequence"/>
</dbReference>
<evidence type="ECO:0000256" key="3">
    <source>
        <dbReference type="SAM" id="Coils"/>
    </source>
</evidence>
<dbReference type="Gene3D" id="2.30.30.40">
    <property type="entry name" value="SH3 Domains"/>
    <property type="match status" value="1"/>
</dbReference>
<feature type="transmembrane region" description="Helical" evidence="5">
    <location>
        <begin position="929"/>
        <end position="952"/>
    </location>
</feature>
<reference evidence="7" key="1">
    <citation type="journal article" date="2023" name="Front. Mar. Sci.">
        <title>A new Merluccius polli reference genome to investigate the effects of global change in West African waters.</title>
        <authorList>
            <person name="Mateo J.L."/>
            <person name="Blanco-Fernandez C."/>
            <person name="Garcia-Vazquez E."/>
            <person name="Machado-Schiaffino G."/>
        </authorList>
    </citation>
    <scope>NUCLEOTIDE SEQUENCE</scope>
    <source>
        <strain evidence="7">C29</strain>
        <tissue evidence="7">Fin</tissue>
    </source>
</reference>
<keyword evidence="1 2" id="KW-0728">SH3 domain</keyword>
<dbReference type="SUPFAM" id="SSF58069">
    <property type="entry name" value="Virus ectodomain"/>
    <property type="match status" value="1"/>
</dbReference>
<dbReference type="InterPro" id="IPR001452">
    <property type="entry name" value="SH3_domain"/>
</dbReference>
<feature type="domain" description="SH3" evidence="6">
    <location>
        <begin position="234"/>
        <end position="295"/>
    </location>
</feature>
<dbReference type="PANTHER" id="PTHR10424:SF80">
    <property type="entry name" value="ENVELOPE GLYCOPROTEIN"/>
    <property type="match status" value="1"/>
</dbReference>
<evidence type="ECO:0000313" key="8">
    <source>
        <dbReference type="Proteomes" id="UP001174136"/>
    </source>
</evidence>
<proteinExistence type="predicted"/>
<accession>A0AA47P9L7</accession>
<feature type="compositionally biased region" description="Polar residues" evidence="4">
    <location>
        <begin position="212"/>
        <end position="226"/>
    </location>
</feature>
<gene>
    <name evidence="7" type="primary">ERVV-2_28</name>
    <name evidence="7" type="ORF">N1851_007322</name>
</gene>
<dbReference type="CDD" id="cd00174">
    <property type="entry name" value="SH3"/>
    <property type="match status" value="1"/>
</dbReference>
<evidence type="ECO:0000313" key="7">
    <source>
        <dbReference type="EMBL" id="KAK0151387.1"/>
    </source>
</evidence>
<keyword evidence="8" id="KW-1185">Reference proteome</keyword>
<feature type="compositionally biased region" description="Basic residues" evidence="4">
    <location>
        <begin position="191"/>
        <end position="200"/>
    </location>
</feature>
<feature type="region of interest" description="Disordered" evidence="4">
    <location>
        <begin position="298"/>
        <end position="324"/>
    </location>
</feature>
<evidence type="ECO:0000256" key="5">
    <source>
        <dbReference type="SAM" id="Phobius"/>
    </source>
</evidence>
<feature type="compositionally biased region" description="Basic and acidic residues" evidence="4">
    <location>
        <begin position="669"/>
        <end position="684"/>
    </location>
</feature>
<dbReference type="EMBL" id="JAOPHQ010001243">
    <property type="protein sequence ID" value="KAK0151387.1"/>
    <property type="molecule type" value="Genomic_DNA"/>
</dbReference>
<feature type="region of interest" description="Disordered" evidence="4">
    <location>
        <begin position="644"/>
        <end position="684"/>
    </location>
</feature>
<feature type="coiled-coil region" evidence="3">
    <location>
        <begin position="521"/>
        <end position="548"/>
    </location>
</feature>
<sequence length="1016" mass="113190">MGDIKTDVLDRETQMKSVNVFLTASTEAGAGPEGKAKWLKRHAKYRQSWERSGWVPKTALKAAHLRRVEAWTKTPLPQTETTIPPTTLQTPVLNIPERNLQPGSSVNVTWDCAYEDNQALDQEWRPKIKEKTSTYRDTCQKKKDDISTTGDSSPSSSPSSEEDVPAHKKMVKQDKDLATDDGEDKACRETRPRRRHHSHSAGRANDSPMPRPQTSTPKVSTPSTATPAFDVTVGRTTIYKALYGYTSQQPHELTLHKDEILQVKEPAKREDGWILGCKDGETGWVPDICLGEGEVIHHRTPPPLPPQKQGVTTRGQATRGGQTAGSETYMAPLMNQDQGRPPVYNPWSHRDMKALYSSLPSIHEGANKWIRALEDGCPGDNLGMGDIRALLTKAATVPVAQDIEKAAGTTDLPDCDLFDPHRARYWDALRDAFPNTNAGDCVAGLTRNTGETGHAYIARARSLWVDGFGRTPDPDTYEDTILRSAIIRGLPEGCQTRLKEVSALARRPTKAWNEKICHVIEREQEKELKEAEEEREMQRRLLKMQLHEATDRFNEKKQKDKLKVTSILPVSAPPVATQQELQPQQNYKQVGTLLLYGLLRLILPSPVPVPTTPWRWGFLEYDGANNTNATSIYTNATIFNASDANDTQGTVHNPPLAYSPPPRRRRTILPHDDPHAPRRNESDPCLRQFDGVQLTHINGTKRMYSIPLHTLFTAAIWKRPSSRHWSGTCTIVRLTVPVTVFVQTSNATNNTAPERARRDTTYPTSFDLTQNSPCYIDAIGIPRGVPNEYKLADQIGAGFENIPILSALFPITPNKNVDRINYIHYNVQRLANLTRDAVEGISTQLAATSLMAFQNRVALDMLLAEKGGVCAMFGDQCCTFIPNNTAPDGSVTKALNGLRALSTELKEASGLDNPLEAWMQGLFGRWKALVMAVLTSLACFLAILITCGCCCIPCARTLCIRLIATTLSKENAPQDHDHQMVSLLIEPCQDCDDYYDDVTSHDDDDDYYREATMTVY</sequence>
<dbReference type="Pfam" id="PF00429">
    <property type="entry name" value="TLV_coat"/>
    <property type="match status" value="1"/>
</dbReference>
<evidence type="ECO:0000256" key="4">
    <source>
        <dbReference type="SAM" id="MobiDB-lite"/>
    </source>
</evidence>
<dbReference type="PANTHER" id="PTHR10424">
    <property type="entry name" value="VIRAL ENVELOPE PROTEIN"/>
    <property type="match status" value="1"/>
</dbReference>
<feature type="compositionally biased region" description="Low complexity" evidence="4">
    <location>
        <begin position="312"/>
        <end position="324"/>
    </location>
</feature>
<keyword evidence="5" id="KW-0472">Membrane</keyword>
<organism evidence="7 8">
    <name type="scientific">Merluccius polli</name>
    <name type="common">Benguela hake</name>
    <name type="synonym">Merluccius cadenati</name>
    <dbReference type="NCBI Taxonomy" id="89951"/>
    <lineage>
        <taxon>Eukaryota</taxon>
        <taxon>Metazoa</taxon>
        <taxon>Chordata</taxon>
        <taxon>Craniata</taxon>
        <taxon>Vertebrata</taxon>
        <taxon>Euteleostomi</taxon>
        <taxon>Actinopterygii</taxon>
        <taxon>Neopterygii</taxon>
        <taxon>Teleostei</taxon>
        <taxon>Neoteleostei</taxon>
        <taxon>Acanthomorphata</taxon>
        <taxon>Zeiogadaria</taxon>
        <taxon>Gadariae</taxon>
        <taxon>Gadiformes</taxon>
        <taxon>Gadoidei</taxon>
        <taxon>Merlucciidae</taxon>
        <taxon>Merluccius</taxon>
    </lineage>
</organism>
<dbReference type="Gene3D" id="1.10.287.210">
    <property type="match status" value="1"/>
</dbReference>
<dbReference type="InterPro" id="IPR036028">
    <property type="entry name" value="SH3-like_dom_sf"/>
</dbReference>
<name>A0AA47P9L7_MERPO</name>
<dbReference type="CDD" id="cd09951">
    <property type="entry name" value="HERV-Rb-like_HR1-HR2"/>
    <property type="match status" value="1"/>
</dbReference>
<evidence type="ECO:0000256" key="1">
    <source>
        <dbReference type="ARBA" id="ARBA00022443"/>
    </source>
</evidence>
<dbReference type="InterPro" id="IPR018154">
    <property type="entry name" value="TLV/ENV_coat_polyprotein"/>
</dbReference>
<dbReference type="SMART" id="SM00326">
    <property type="entry name" value="SH3"/>
    <property type="match status" value="1"/>
</dbReference>
<evidence type="ECO:0000259" key="6">
    <source>
        <dbReference type="PROSITE" id="PS50002"/>
    </source>
</evidence>
<protein>
    <submittedName>
        <fullName evidence="7">Endogenous retrovirus group V member 2 Env polyprotein</fullName>
    </submittedName>
</protein>
<dbReference type="PROSITE" id="PS50002">
    <property type="entry name" value="SH3"/>
    <property type="match status" value="1"/>
</dbReference>
<keyword evidence="5" id="KW-1133">Transmembrane helix</keyword>
<dbReference type="Pfam" id="PF00018">
    <property type="entry name" value="SH3_1"/>
    <property type="match status" value="1"/>
</dbReference>
<keyword evidence="3" id="KW-0175">Coiled coil</keyword>
<feature type="compositionally biased region" description="Basic and acidic residues" evidence="4">
    <location>
        <begin position="171"/>
        <end position="190"/>
    </location>
</feature>
<evidence type="ECO:0000256" key="2">
    <source>
        <dbReference type="PROSITE-ProRule" id="PRU00192"/>
    </source>
</evidence>
<keyword evidence="5" id="KW-0812">Transmembrane</keyword>
<feature type="compositionally biased region" description="Basic and acidic residues" evidence="4">
    <location>
        <begin position="131"/>
        <end position="146"/>
    </location>
</feature>